<evidence type="ECO:0000259" key="10">
    <source>
        <dbReference type="Pfam" id="PF02927"/>
    </source>
</evidence>
<evidence type="ECO:0000256" key="1">
    <source>
        <dbReference type="ARBA" id="ARBA00007072"/>
    </source>
</evidence>
<dbReference type="GO" id="GO:0008810">
    <property type="term" value="F:cellulase activity"/>
    <property type="evidence" value="ECO:0007669"/>
    <property type="project" value="UniProtKB-EC"/>
</dbReference>
<evidence type="ECO:0000256" key="6">
    <source>
        <dbReference type="PROSITE-ProRule" id="PRU10059"/>
    </source>
</evidence>
<gene>
    <name evidence="11" type="ORF">Mag101_15220</name>
</gene>
<keyword evidence="8" id="KW-0136">Cellulose degradation</keyword>
<reference evidence="11" key="1">
    <citation type="submission" date="2017-02" db="EMBL/GenBank/DDBJ databases">
        <title>Genome of Microbulbifer agarilyticus GP101.</title>
        <authorList>
            <person name="Jung J."/>
            <person name="Bae S.S."/>
            <person name="Baek K."/>
        </authorList>
    </citation>
    <scope>NUCLEOTIDE SEQUENCE [LARGE SCALE GENOMIC DNA]</scope>
    <source>
        <strain evidence="11">GP101</strain>
    </source>
</reference>
<dbReference type="EMBL" id="CP019650">
    <property type="protein sequence ID" value="AQQ68831.1"/>
    <property type="molecule type" value="Genomic_DNA"/>
</dbReference>
<dbReference type="Gene3D" id="1.50.10.10">
    <property type="match status" value="1"/>
</dbReference>
<dbReference type="Proteomes" id="UP000188219">
    <property type="component" value="Chromosome"/>
</dbReference>
<evidence type="ECO:0000256" key="5">
    <source>
        <dbReference type="ARBA" id="ARBA00023326"/>
    </source>
</evidence>
<proteinExistence type="inferred from homology"/>
<dbReference type="Gene3D" id="2.60.40.10">
    <property type="entry name" value="Immunoglobulins"/>
    <property type="match status" value="1"/>
</dbReference>
<feature type="active site" evidence="6">
    <location>
        <position position="515"/>
    </location>
</feature>
<feature type="active site" evidence="7">
    <location>
        <position position="557"/>
    </location>
</feature>
<dbReference type="STRING" id="260552.Mag101_15220"/>
<dbReference type="RefSeq" id="WP_077406877.1">
    <property type="nucleotide sequence ID" value="NZ_CP019650.1"/>
</dbReference>
<dbReference type="InterPro" id="IPR008928">
    <property type="entry name" value="6-hairpin_glycosidase_sf"/>
</dbReference>
<dbReference type="InterPro" id="IPR001701">
    <property type="entry name" value="Glyco_hydro_9"/>
</dbReference>
<evidence type="ECO:0000256" key="4">
    <source>
        <dbReference type="ARBA" id="ARBA00023295"/>
    </source>
</evidence>
<feature type="active site" evidence="7">
    <location>
        <position position="566"/>
    </location>
</feature>
<name>A0A1Q2M831_9GAMM</name>
<dbReference type="InterPro" id="IPR014756">
    <property type="entry name" value="Ig_E-set"/>
</dbReference>
<evidence type="ECO:0000256" key="2">
    <source>
        <dbReference type="ARBA" id="ARBA00022801"/>
    </source>
</evidence>
<keyword evidence="2 6" id="KW-0378">Hydrolase</keyword>
<dbReference type="PROSITE" id="PS00698">
    <property type="entry name" value="GH9_3"/>
    <property type="match status" value="1"/>
</dbReference>
<comment type="similarity">
    <text evidence="1 6 8">Belongs to the glycosyl hydrolase 9 (cellulase E) family.</text>
</comment>
<dbReference type="InterPro" id="IPR012341">
    <property type="entry name" value="6hp_glycosidase-like_sf"/>
</dbReference>
<organism evidence="11 12">
    <name type="scientific">Microbulbifer agarilyticus</name>
    <dbReference type="NCBI Taxonomy" id="260552"/>
    <lineage>
        <taxon>Bacteria</taxon>
        <taxon>Pseudomonadati</taxon>
        <taxon>Pseudomonadota</taxon>
        <taxon>Gammaproteobacteria</taxon>
        <taxon>Cellvibrionales</taxon>
        <taxon>Microbulbiferaceae</taxon>
        <taxon>Microbulbifer</taxon>
    </lineage>
</organism>
<dbReference type="Pfam" id="PF02927">
    <property type="entry name" value="CelD_N"/>
    <property type="match status" value="1"/>
</dbReference>
<dbReference type="PROSITE" id="PS00592">
    <property type="entry name" value="GH9_2"/>
    <property type="match status" value="1"/>
</dbReference>
<dbReference type="KEGG" id="maga:Mag101_15220"/>
<dbReference type="InterPro" id="IPR033126">
    <property type="entry name" value="Glyco_hydro_9_Asp/Glu_AS"/>
</dbReference>
<feature type="domain" description="Cellulase Ig-like" evidence="10">
    <location>
        <begin position="38"/>
        <end position="114"/>
    </location>
</feature>
<accession>A0A1Q2M831</accession>
<dbReference type="CDD" id="cd02850">
    <property type="entry name" value="E_set_Cellulase_N"/>
    <property type="match status" value="1"/>
</dbReference>
<keyword evidence="12" id="KW-1185">Reference proteome</keyword>
<keyword evidence="8" id="KW-0732">Signal</keyword>
<evidence type="ECO:0000313" key="12">
    <source>
        <dbReference type="Proteomes" id="UP000188219"/>
    </source>
</evidence>
<dbReference type="InterPro" id="IPR013783">
    <property type="entry name" value="Ig-like_fold"/>
</dbReference>
<evidence type="ECO:0000256" key="8">
    <source>
        <dbReference type="RuleBase" id="RU361166"/>
    </source>
</evidence>
<dbReference type="Pfam" id="PF00759">
    <property type="entry name" value="Glyco_hydro_9"/>
    <property type="match status" value="1"/>
</dbReference>
<dbReference type="OrthoDB" id="9808897at2"/>
<dbReference type="GO" id="GO:0030245">
    <property type="term" value="P:cellulose catabolic process"/>
    <property type="evidence" value="ECO:0007669"/>
    <property type="project" value="UniProtKB-KW"/>
</dbReference>
<dbReference type="PANTHER" id="PTHR22298">
    <property type="entry name" value="ENDO-1,4-BETA-GLUCANASE"/>
    <property type="match status" value="1"/>
</dbReference>
<feature type="domain" description="Glycoside hydrolase family 9" evidence="9">
    <location>
        <begin position="127"/>
        <end position="578"/>
    </location>
</feature>
<feature type="chain" id="PRO_5011826803" description="Endoglucanase" evidence="8">
    <location>
        <begin position="25"/>
        <end position="600"/>
    </location>
</feature>
<evidence type="ECO:0000256" key="3">
    <source>
        <dbReference type="ARBA" id="ARBA00023277"/>
    </source>
</evidence>
<evidence type="ECO:0000313" key="11">
    <source>
        <dbReference type="EMBL" id="AQQ68831.1"/>
    </source>
</evidence>
<keyword evidence="4 6" id="KW-0326">Glycosidase</keyword>
<comment type="catalytic activity">
    <reaction evidence="8">
        <text>Endohydrolysis of (1-&gt;4)-beta-D-glucosidic linkages in cellulose, lichenin and cereal beta-D-glucans.</text>
        <dbReference type="EC" id="3.2.1.4"/>
    </reaction>
</comment>
<sequence length="600" mass="66028">MTTIARTKALTLFVCLTLATGADANAGTEKHAPVPSNLIRMNQLGYKPKSSKLVVVIAEKNPGSFTVRELFSNEVVLRGKMRQSTEVTLAGARAWHADLGNVRKPGRYALELPDGQRATFQVAEEVYKDLADASLKAFYYQRASMPIEDDHAGIWARTAGHPDHKVLIHSSAASAARPAGTEVSAPKGWYDAGDYNKYVVNSGITMGTLMSAYERFPEHFSAHTLAIPESGNDMPDILDEVRYNLDWLARMQDPNDGGVYHKLTTANFAGMVAPHTATKTRYMVQKSTAATLDFAAVMAQASRVFAKFQPQHAADYLNAAQAAWQWAKDNPAVAYRQEQLNQRFDPDIVTGAYGDEHLTDEFFWAAAELYLATEESRYWKVIHTTAIEYSLPNWGDVRWLGYYSLLANKAKLPKESAPWQNRVTASLVQAALDLHSAGMRSAYHTPMASDPAHFVWGSNAVAANQGILLLEAFRITGNSDFLRGAEDTRDYLLGRNATGYSFVTGFGTRTPQHPHHRLAAAHPERPPLPGFLVGGPNPAQQDGCDYPSNIADESFIDDVCSYASNEIAINWNAPFAYLINGLQALEGRNDRRAPIATSAR</sequence>
<keyword evidence="3 6" id="KW-0119">Carbohydrate metabolism</keyword>
<feature type="signal peptide" evidence="8">
    <location>
        <begin position="1"/>
        <end position="24"/>
    </location>
</feature>
<evidence type="ECO:0000259" key="9">
    <source>
        <dbReference type="Pfam" id="PF00759"/>
    </source>
</evidence>
<dbReference type="InterPro" id="IPR004197">
    <property type="entry name" value="Cellulase_Ig-like"/>
</dbReference>
<dbReference type="SUPFAM" id="SSF81296">
    <property type="entry name" value="E set domains"/>
    <property type="match status" value="1"/>
</dbReference>
<protein>
    <recommendedName>
        <fullName evidence="8">Endoglucanase</fullName>
        <ecNumber evidence="8">3.2.1.4</ecNumber>
    </recommendedName>
</protein>
<evidence type="ECO:0000256" key="7">
    <source>
        <dbReference type="PROSITE-ProRule" id="PRU10060"/>
    </source>
</evidence>
<dbReference type="EC" id="3.2.1.4" evidence="8"/>
<dbReference type="AlphaFoldDB" id="A0A1Q2M831"/>
<dbReference type="SUPFAM" id="SSF48208">
    <property type="entry name" value="Six-hairpin glycosidases"/>
    <property type="match status" value="1"/>
</dbReference>
<dbReference type="InterPro" id="IPR018221">
    <property type="entry name" value="Glyco_hydro_9_His_AS"/>
</dbReference>
<keyword evidence="5 6" id="KW-0624">Polysaccharide degradation</keyword>